<dbReference type="GO" id="GO:0043005">
    <property type="term" value="C:neuron projection"/>
    <property type="evidence" value="ECO:0007669"/>
    <property type="project" value="TreeGrafter"/>
</dbReference>
<dbReference type="GO" id="GO:0098839">
    <property type="term" value="C:postsynaptic density membrane"/>
    <property type="evidence" value="ECO:0007669"/>
    <property type="project" value="TreeGrafter"/>
</dbReference>
<dbReference type="GO" id="GO:0016323">
    <property type="term" value="C:basolateral plasma membrane"/>
    <property type="evidence" value="ECO:0007669"/>
    <property type="project" value="TreeGrafter"/>
</dbReference>
<evidence type="ECO:0000313" key="5">
    <source>
        <dbReference type="EMBL" id="OXU31914.1"/>
    </source>
</evidence>
<feature type="region of interest" description="Disordered" evidence="3">
    <location>
        <begin position="1"/>
        <end position="52"/>
    </location>
</feature>
<feature type="compositionally biased region" description="Polar residues" evidence="3">
    <location>
        <begin position="1"/>
        <end position="16"/>
    </location>
</feature>
<dbReference type="GO" id="GO:0045197">
    <property type="term" value="P:establishment or maintenance of epithelial cell apical/basal polarity"/>
    <property type="evidence" value="ECO:0007669"/>
    <property type="project" value="TreeGrafter"/>
</dbReference>
<dbReference type="Gene3D" id="2.30.42.10">
    <property type="match status" value="1"/>
</dbReference>
<dbReference type="InterPro" id="IPR036034">
    <property type="entry name" value="PDZ_sf"/>
</dbReference>
<dbReference type="Proteomes" id="UP000215335">
    <property type="component" value="Unassembled WGS sequence"/>
</dbReference>
<evidence type="ECO:0000256" key="1">
    <source>
        <dbReference type="ARBA" id="ARBA00004370"/>
    </source>
</evidence>
<dbReference type="AlphaFoldDB" id="A0A232FMG1"/>
<dbReference type="Pfam" id="PF00595">
    <property type="entry name" value="PDZ"/>
    <property type="match status" value="1"/>
</dbReference>
<gene>
    <name evidence="5" type="ORF">TSAR_008219</name>
</gene>
<dbReference type="InterPro" id="IPR001478">
    <property type="entry name" value="PDZ"/>
</dbReference>
<dbReference type="GO" id="GO:0031594">
    <property type="term" value="C:neuromuscular junction"/>
    <property type="evidence" value="ECO:0007669"/>
    <property type="project" value="TreeGrafter"/>
</dbReference>
<dbReference type="EMBL" id="NNAY01000016">
    <property type="protein sequence ID" value="OXU31914.1"/>
    <property type="molecule type" value="Genomic_DNA"/>
</dbReference>
<sequence>MDSCDSSQRHSTLSTRRTVDGTGLLLSSSDRSGQASARPENEAQPKVNLSGHEDKRKWGAVSLTVNTRAKAACGQLQHRNEDYWGSDHLPIKYVRRKYYAHNFKEIELLKGENGFGFSIAGGISNQHIPGDNGIYITKIQDKGAAKIDSRLRVGQKLVAVKNIFNSANMHLKKNKITYFCPFGPRDRPLCSADKMKK</sequence>
<accession>A0A232FMG1</accession>
<dbReference type="OrthoDB" id="78824at2759"/>
<proteinExistence type="predicted"/>
<dbReference type="GO" id="GO:0097120">
    <property type="term" value="P:receptor localization to synapse"/>
    <property type="evidence" value="ECO:0007669"/>
    <property type="project" value="TreeGrafter"/>
</dbReference>
<dbReference type="GO" id="GO:0007268">
    <property type="term" value="P:chemical synaptic transmission"/>
    <property type="evidence" value="ECO:0007669"/>
    <property type="project" value="TreeGrafter"/>
</dbReference>
<dbReference type="STRING" id="543379.A0A232FMG1"/>
<dbReference type="PANTHER" id="PTHR23119:SF51">
    <property type="entry name" value="DISKS LARGE 1 TUMOR SUPPRESSOR PROTEIN"/>
    <property type="match status" value="1"/>
</dbReference>
<evidence type="ECO:0000256" key="3">
    <source>
        <dbReference type="SAM" id="MobiDB-lite"/>
    </source>
</evidence>
<dbReference type="PROSITE" id="PS50106">
    <property type="entry name" value="PDZ"/>
    <property type="match status" value="1"/>
</dbReference>
<keyword evidence="2" id="KW-0472">Membrane</keyword>
<comment type="caution">
    <text evidence="5">The sequence shown here is derived from an EMBL/GenBank/DDBJ whole genome shotgun (WGS) entry which is preliminary data.</text>
</comment>
<feature type="compositionally biased region" description="Polar residues" evidence="3">
    <location>
        <begin position="25"/>
        <end position="35"/>
    </location>
</feature>
<comment type="subcellular location">
    <subcellularLocation>
        <location evidence="1">Membrane</location>
    </subcellularLocation>
</comment>
<dbReference type="InterPro" id="IPR050614">
    <property type="entry name" value="Synaptic_Scaffolding_LAP-MAGUK"/>
</dbReference>
<dbReference type="GO" id="GO:0043113">
    <property type="term" value="P:receptor clustering"/>
    <property type="evidence" value="ECO:0007669"/>
    <property type="project" value="TreeGrafter"/>
</dbReference>
<keyword evidence="6" id="KW-1185">Reference proteome</keyword>
<dbReference type="SUPFAM" id="SSF50156">
    <property type="entry name" value="PDZ domain-like"/>
    <property type="match status" value="1"/>
</dbReference>
<protein>
    <recommendedName>
        <fullName evidence="4">PDZ domain-containing protein</fullName>
    </recommendedName>
</protein>
<feature type="domain" description="PDZ" evidence="4">
    <location>
        <begin position="105"/>
        <end position="162"/>
    </location>
</feature>
<dbReference type="PANTHER" id="PTHR23119">
    <property type="entry name" value="DISCS LARGE"/>
    <property type="match status" value="1"/>
</dbReference>
<evidence type="ECO:0000313" key="6">
    <source>
        <dbReference type="Proteomes" id="UP000215335"/>
    </source>
</evidence>
<feature type="non-terminal residue" evidence="5">
    <location>
        <position position="197"/>
    </location>
</feature>
<dbReference type="GO" id="GO:0099072">
    <property type="term" value="P:regulation of postsynaptic membrane neurotransmitter receptor levels"/>
    <property type="evidence" value="ECO:0007669"/>
    <property type="project" value="TreeGrafter"/>
</dbReference>
<evidence type="ECO:0000256" key="2">
    <source>
        <dbReference type="ARBA" id="ARBA00023136"/>
    </source>
</evidence>
<dbReference type="GO" id="GO:0019901">
    <property type="term" value="F:protein kinase binding"/>
    <property type="evidence" value="ECO:0007669"/>
    <property type="project" value="TreeGrafter"/>
</dbReference>
<dbReference type="GO" id="GO:0098609">
    <property type="term" value="P:cell-cell adhesion"/>
    <property type="evidence" value="ECO:0007669"/>
    <property type="project" value="TreeGrafter"/>
</dbReference>
<evidence type="ECO:0000259" key="4">
    <source>
        <dbReference type="PROSITE" id="PS50106"/>
    </source>
</evidence>
<name>A0A232FMG1_9HYME</name>
<reference evidence="5 6" key="1">
    <citation type="journal article" date="2017" name="Curr. Biol.">
        <title>The Evolution of Venom by Co-option of Single-Copy Genes.</title>
        <authorList>
            <person name="Martinson E.O."/>
            <person name="Mrinalini"/>
            <person name="Kelkar Y.D."/>
            <person name="Chang C.H."/>
            <person name="Werren J.H."/>
        </authorList>
    </citation>
    <scope>NUCLEOTIDE SEQUENCE [LARGE SCALE GENOMIC DNA]</scope>
    <source>
        <strain evidence="5 6">Alberta</strain>
        <tissue evidence="5">Whole body</tissue>
    </source>
</reference>
<organism evidence="5 6">
    <name type="scientific">Trichomalopsis sarcophagae</name>
    <dbReference type="NCBI Taxonomy" id="543379"/>
    <lineage>
        <taxon>Eukaryota</taxon>
        <taxon>Metazoa</taxon>
        <taxon>Ecdysozoa</taxon>
        <taxon>Arthropoda</taxon>
        <taxon>Hexapoda</taxon>
        <taxon>Insecta</taxon>
        <taxon>Pterygota</taxon>
        <taxon>Neoptera</taxon>
        <taxon>Endopterygota</taxon>
        <taxon>Hymenoptera</taxon>
        <taxon>Apocrita</taxon>
        <taxon>Proctotrupomorpha</taxon>
        <taxon>Chalcidoidea</taxon>
        <taxon>Pteromalidae</taxon>
        <taxon>Pteromalinae</taxon>
        <taxon>Trichomalopsis</taxon>
    </lineage>
</organism>